<reference evidence="2 3" key="1">
    <citation type="submission" date="2016-01" db="EMBL/GenBank/DDBJ databases">
        <title>Mycobacterium immunogenum strain CD11_6 genome sequencing and assembly.</title>
        <authorList>
            <person name="Kaur G."/>
            <person name="Nair G.R."/>
            <person name="Mayilraj S."/>
        </authorList>
    </citation>
    <scope>NUCLEOTIDE SEQUENCE [LARGE SCALE GENOMIC DNA]</scope>
    <source>
        <strain evidence="2 3">CD11-6</strain>
    </source>
</reference>
<comment type="caution">
    <text evidence="2">The sequence shown here is derived from an EMBL/GenBank/DDBJ whole genome shotgun (WGS) entry which is preliminary data.</text>
</comment>
<dbReference type="Proteomes" id="UP000186919">
    <property type="component" value="Unassembled WGS sequence"/>
</dbReference>
<feature type="region of interest" description="Disordered" evidence="1">
    <location>
        <begin position="46"/>
        <end position="70"/>
    </location>
</feature>
<name>A0A179V7Q1_9MYCO</name>
<evidence type="ECO:0000313" key="2">
    <source>
        <dbReference type="EMBL" id="OAT67948.1"/>
    </source>
</evidence>
<sequence length="70" mass="7295">MSALRDLSVWLPALEAQLRDAPGGVDLVEFGSDRVARGVGVQRSLRETPFGRGGSGTDLRGGNSSVIKGV</sequence>
<dbReference type="AlphaFoldDB" id="A0A179V7Q1"/>
<proteinExistence type="predicted"/>
<gene>
    <name evidence="2" type="ORF">AWB85_08710</name>
</gene>
<organism evidence="2 3">
    <name type="scientific">Mycobacteroides immunogenum</name>
    <dbReference type="NCBI Taxonomy" id="83262"/>
    <lineage>
        <taxon>Bacteria</taxon>
        <taxon>Bacillati</taxon>
        <taxon>Actinomycetota</taxon>
        <taxon>Actinomycetes</taxon>
        <taxon>Mycobacteriales</taxon>
        <taxon>Mycobacteriaceae</taxon>
        <taxon>Mycobacteroides</taxon>
    </lineage>
</organism>
<evidence type="ECO:0000313" key="3">
    <source>
        <dbReference type="Proteomes" id="UP000186919"/>
    </source>
</evidence>
<protein>
    <submittedName>
        <fullName evidence="2">Uncharacterized protein</fullName>
    </submittedName>
</protein>
<accession>A0A179V7Q1</accession>
<evidence type="ECO:0000256" key="1">
    <source>
        <dbReference type="SAM" id="MobiDB-lite"/>
    </source>
</evidence>
<dbReference type="RefSeq" id="WP_064630745.1">
    <property type="nucleotide sequence ID" value="NZ_LQYE01000027.1"/>
</dbReference>
<dbReference type="EMBL" id="LQYE01000027">
    <property type="protein sequence ID" value="OAT67948.1"/>
    <property type="molecule type" value="Genomic_DNA"/>
</dbReference>